<reference evidence="3 4" key="1">
    <citation type="journal article" date="2024" name="Nat. Commun.">
        <title>Phylogenomics reveals the evolutionary origins of lichenization in chlorophyte algae.</title>
        <authorList>
            <person name="Puginier C."/>
            <person name="Libourel C."/>
            <person name="Otte J."/>
            <person name="Skaloud P."/>
            <person name="Haon M."/>
            <person name="Grisel S."/>
            <person name="Petersen M."/>
            <person name="Berrin J.G."/>
            <person name="Delaux P.M."/>
            <person name="Dal Grande F."/>
            <person name="Keller J."/>
        </authorList>
    </citation>
    <scope>NUCLEOTIDE SEQUENCE [LARGE SCALE GENOMIC DNA]</scope>
    <source>
        <strain evidence="3 4">SAG 2145</strain>
    </source>
</reference>
<dbReference type="AlphaFoldDB" id="A0AAW1RBM1"/>
<dbReference type="EMBL" id="JALJOS010000014">
    <property type="protein sequence ID" value="KAK9831149.1"/>
    <property type="molecule type" value="Genomic_DNA"/>
</dbReference>
<organism evidence="3 4">
    <name type="scientific">Apatococcus lobatus</name>
    <dbReference type="NCBI Taxonomy" id="904363"/>
    <lineage>
        <taxon>Eukaryota</taxon>
        <taxon>Viridiplantae</taxon>
        <taxon>Chlorophyta</taxon>
        <taxon>core chlorophytes</taxon>
        <taxon>Trebouxiophyceae</taxon>
        <taxon>Chlorellales</taxon>
        <taxon>Chlorellaceae</taxon>
        <taxon>Apatococcus</taxon>
    </lineage>
</organism>
<evidence type="ECO:0000256" key="2">
    <source>
        <dbReference type="SAM" id="Phobius"/>
    </source>
</evidence>
<feature type="region of interest" description="Disordered" evidence="1">
    <location>
        <begin position="141"/>
        <end position="210"/>
    </location>
</feature>
<accession>A0AAW1RBM1</accession>
<feature type="compositionally biased region" description="Basic and acidic residues" evidence="1">
    <location>
        <begin position="103"/>
        <end position="122"/>
    </location>
</feature>
<keyword evidence="4" id="KW-1185">Reference proteome</keyword>
<protein>
    <submittedName>
        <fullName evidence="3">Uncharacterized protein</fullName>
    </submittedName>
</protein>
<proteinExistence type="predicted"/>
<keyword evidence="2" id="KW-1133">Transmembrane helix</keyword>
<evidence type="ECO:0000256" key="1">
    <source>
        <dbReference type="SAM" id="MobiDB-lite"/>
    </source>
</evidence>
<feature type="transmembrane region" description="Helical" evidence="2">
    <location>
        <begin position="20"/>
        <end position="38"/>
    </location>
</feature>
<comment type="caution">
    <text evidence="3">The sequence shown here is derived from an EMBL/GenBank/DDBJ whole genome shotgun (WGS) entry which is preliminary data.</text>
</comment>
<keyword evidence="2" id="KW-0472">Membrane</keyword>
<keyword evidence="2" id="KW-0812">Transmembrane</keyword>
<name>A0AAW1RBM1_9CHLO</name>
<feature type="compositionally biased region" description="Low complexity" evidence="1">
    <location>
        <begin position="144"/>
        <end position="169"/>
    </location>
</feature>
<evidence type="ECO:0000313" key="4">
    <source>
        <dbReference type="Proteomes" id="UP001438707"/>
    </source>
</evidence>
<gene>
    <name evidence="3" type="ORF">WJX74_005019</name>
</gene>
<feature type="region of interest" description="Disordered" evidence="1">
    <location>
        <begin position="95"/>
        <end position="128"/>
    </location>
</feature>
<dbReference type="Proteomes" id="UP001438707">
    <property type="component" value="Unassembled WGS sequence"/>
</dbReference>
<feature type="compositionally biased region" description="Low complexity" evidence="1">
    <location>
        <begin position="183"/>
        <end position="203"/>
    </location>
</feature>
<evidence type="ECO:0000313" key="3">
    <source>
        <dbReference type="EMBL" id="KAK9831149.1"/>
    </source>
</evidence>
<sequence length="224" mass="23797">MHREAALAAPRKQSSLRTAAIVTICVLGCIAGVSLLALRQTAIQYHHLLEARKDFETTQNALRADLLKQIDETDSLRQQLDAAQRDRKGIRQQLSQLQQEQHSLQKRDGQLTRVNNSDKRQPPLDLESAGTAARSVEAGNQLLPAPSASKKPAADTTAATARTPTLASSNGMTAGAEDAAITSSPQRSAPGSSAASQQEAQAGLTAAQRYPNVANVAYGSARSH</sequence>